<dbReference type="EMBL" id="CAJNOC010011890">
    <property type="protein sequence ID" value="CAF1150704.1"/>
    <property type="molecule type" value="Genomic_DNA"/>
</dbReference>
<evidence type="ECO:0000313" key="2">
    <source>
        <dbReference type="Proteomes" id="UP000663879"/>
    </source>
</evidence>
<feature type="non-terminal residue" evidence="1">
    <location>
        <position position="108"/>
    </location>
</feature>
<keyword evidence="2" id="KW-1185">Reference proteome</keyword>
<gene>
    <name evidence="1" type="ORF">OXX778_LOCUS23277</name>
</gene>
<evidence type="ECO:0000313" key="1">
    <source>
        <dbReference type="EMBL" id="CAF1150704.1"/>
    </source>
</evidence>
<comment type="caution">
    <text evidence="1">The sequence shown here is derived from an EMBL/GenBank/DDBJ whole genome shotgun (WGS) entry which is preliminary data.</text>
</comment>
<dbReference type="AlphaFoldDB" id="A0A814SNE0"/>
<protein>
    <submittedName>
        <fullName evidence="1">Uncharacterized protein</fullName>
    </submittedName>
</protein>
<accession>A0A814SNE0</accession>
<name>A0A814SNE0_9BILA</name>
<sequence>MNSAYNCSNYDFCYQFGTDNYAGYSLNYPFYFNSSNNQNCSVTNISNDDSIDSSLNSYSNQSFNSSSNFSSNYSQWYNSYPYYQQNFQNLVSTQPSYPISNSSIDSQT</sequence>
<dbReference type="Proteomes" id="UP000663879">
    <property type="component" value="Unassembled WGS sequence"/>
</dbReference>
<organism evidence="1 2">
    <name type="scientific">Brachionus calyciflorus</name>
    <dbReference type="NCBI Taxonomy" id="104777"/>
    <lineage>
        <taxon>Eukaryota</taxon>
        <taxon>Metazoa</taxon>
        <taxon>Spiralia</taxon>
        <taxon>Gnathifera</taxon>
        <taxon>Rotifera</taxon>
        <taxon>Eurotatoria</taxon>
        <taxon>Monogononta</taxon>
        <taxon>Pseudotrocha</taxon>
        <taxon>Ploima</taxon>
        <taxon>Brachionidae</taxon>
        <taxon>Brachionus</taxon>
    </lineage>
</organism>
<proteinExistence type="predicted"/>
<reference evidence="1" key="1">
    <citation type="submission" date="2021-02" db="EMBL/GenBank/DDBJ databases">
        <authorList>
            <person name="Nowell W R."/>
        </authorList>
    </citation>
    <scope>NUCLEOTIDE SEQUENCE</scope>
    <source>
        <strain evidence="1">Ploen Becks lab</strain>
    </source>
</reference>